<keyword evidence="7" id="KW-1185">Reference proteome</keyword>
<dbReference type="SUPFAM" id="SSF46689">
    <property type="entry name" value="Homeodomain-like"/>
    <property type="match status" value="1"/>
</dbReference>
<dbReference type="Gene3D" id="1.10.357.10">
    <property type="entry name" value="Tetracycline Repressor, domain 2"/>
    <property type="match status" value="1"/>
</dbReference>
<keyword evidence="1" id="KW-0805">Transcription regulation</keyword>
<dbReference type="Proteomes" id="UP001589700">
    <property type="component" value="Unassembled WGS sequence"/>
</dbReference>
<dbReference type="InterPro" id="IPR001647">
    <property type="entry name" value="HTH_TetR"/>
</dbReference>
<comment type="caution">
    <text evidence="6">The sequence shown here is derived from an EMBL/GenBank/DDBJ whole genome shotgun (WGS) entry which is preliminary data.</text>
</comment>
<evidence type="ECO:0000256" key="3">
    <source>
        <dbReference type="ARBA" id="ARBA00023163"/>
    </source>
</evidence>
<evidence type="ECO:0000313" key="6">
    <source>
        <dbReference type="EMBL" id="MFB9260541.1"/>
    </source>
</evidence>
<name>A0ABV5JRY2_9ACTN</name>
<evidence type="ECO:0000256" key="1">
    <source>
        <dbReference type="ARBA" id="ARBA00023015"/>
    </source>
</evidence>
<accession>A0ABV5JRY2</accession>
<dbReference type="PRINTS" id="PR00455">
    <property type="entry name" value="HTHTETR"/>
</dbReference>
<dbReference type="EMBL" id="JBHMDY010000006">
    <property type="protein sequence ID" value="MFB9260541.1"/>
    <property type="molecule type" value="Genomic_DNA"/>
</dbReference>
<reference evidence="6 7" key="1">
    <citation type="submission" date="2024-09" db="EMBL/GenBank/DDBJ databases">
        <authorList>
            <person name="Sun Q."/>
            <person name="Mori K."/>
        </authorList>
    </citation>
    <scope>NUCLEOTIDE SEQUENCE [LARGE SCALE GENOMIC DNA]</scope>
    <source>
        <strain evidence="6 7">CCM 7659</strain>
    </source>
</reference>
<feature type="DNA-binding region" description="H-T-H motif" evidence="4">
    <location>
        <begin position="33"/>
        <end position="52"/>
    </location>
</feature>
<evidence type="ECO:0000259" key="5">
    <source>
        <dbReference type="PROSITE" id="PS50977"/>
    </source>
</evidence>
<organism evidence="6 7">
    <name type="scientific">Dietzia aerolata</name>
    <dbReference type="NCBI Taxonomy" id="595984"/>
    <lineage>
        <taxon>Bacteria</taxon>
        <taxon>Bacillati</taxon>
        <taxon>Actinomycetota</taxon>
        <taxon>Actinomycetes</taxon>
        <taxon>Mycobacteriales</taxon>
        <taxon>Dietziaceae</taxon>
        <taxon>Dietzia</taxon>
    </lineage>
</organism>
<dbReference type="PANTHER" id="PTHR30055:SF234">
    <property type="entry name" value="HTH-TYPE TRANSCRIPTIONAL REGULATOR BETI"/>
    <property type="match status" value="1"/>
</dbReference>
<dbReference type="PANTHER" id="PTHR30055">
    <property type="entry name" value="HTH-TYPE TRANSCRIPTIONAL REGULATOR RUTR"/>
    <property type="match status" value="1"/>
</dbReference>
<keyword evidence="2 4" id="KW-0238">DNA-binding</keyword>
<gene>
    <name evidence="6" type="ORF">ACFFVD_12070</name>
</gene>
<dbReference type="PROSITE" id="PS50977">
    <property type="entry name" value="HTH_TETR_2"/>
    <property type="match status" value="1"/>
</dbReference>
<sequence length="192" mass="20989">MTRKFDADEQHRRSEIARVARELARTRGYDGVTVREIASGAGVSPVTIYRYFGSKDGVLLHLMTEWSITIFEELYATADQRSGSIADRISEGMQLVIERAAEEMDLLTASMSSITSSRNDGVSIEGFRPVFLELARGSLGDPEWTGASGAVHILGHVYIACLLDLTVGRTSLADVTTNIETAAALLLRDVQH</sequence>
<dbReference type="Pfam" id="PF00440">
    <property type="entry name" value="TetR_N"/>
    <property type="match status" value="1"/>
</dbReference>
<dbReference type="RefSeq" id="WP_182630755.1">
    <property type="nucleotide sequence ID" value="NZ_JAALDM010000007.1"/>
</dbReference>
<dbReference type="InterPro" id="IPR009057">
    <property type="entry name" value="Homeodomain-like_sf"/>
</dbReference>
<keyword evidence="3" id="KW-0804">Transcription</keyword>
<protein>
    <submittedName>
        <fullName evidence="6">TetR/AcrR family transcriptional regulator</fullName>
    </submittedName>
</protein>
<feature type="domain" description="HTH tetR-type" evidence="5">
    <location>
        <begin position="10"/>
        <end position="70"/>
    </location>
</feature>
<evidence type="ECO:0000313" key="7">
    <source>
        <dbReference type="Proteomes" id="UP001589700"/>
    </source>
</evidence>
<evidence type="ECO:0000256" key="2">
    <source>
        <dbReference type="ARBA" id="ARBA00023125"/>
    </source>
</evidence>
<dbReference type="InterPro" id="IPR050109">
    <property type="entry name" value="HTH-type_TetR-like_transc_reg"/>
</dbReference>
<evidence type="ECO:0000256" key="4">
    <source>
        <dbReference type="PROSITE-ProRule" id="PRU00335"/>
    </source>
</evidence>
<proteinExistence type="predicted"/>